<accession>A0A7X0IT04</accession>
<keyword evidence="5 8" id="KW-0659">Purine metabolism</keyword>
<keyword evidence="6 8" id="KW-0378">Hydrolase</keyword>
<evidence type="ECO:0000313" key="11">
    <source>
        <dbReference type="Proteomes" id="UP000565576"/>
    </source>
</evidence>
<dbReference type="Pfam" id="PF00576">
    <property type="entry name" value="Transthyretin"/>
    <property type="match status" value="1"/>
</dbReference>
<evidence type="ECO:0000256" key="6">
    <source>
        <dbReference type="ARBA" id="ARBA00022801"/>
    </source>
</evidence>
<comment type="subunit">
    <text evidence="4 8">Homotetramer.</text>
</comment>
<gene>
    <name evidence="10" type="ORF">GGD46_003517</name>
</gene>
<evidence type="ECO:0000259" key="9">
    <source>
        <dbReference type="Pfam" id="PF00576"/>
    </source>
</evidence>
<dbReference type="CDD" id="cd05822">
    <property type="entry name" value="TLP_HIUase"/>
    <property type="match status" value="1"/>
</dbReference>
<feature type="binding site" evidence="7">
    <location>
        <position position="118"/>
    </location>
    <ligand>
        <name>substrate</name>
    </ligand>
</feature>
<dbReference type="InterPro" id="IPR014306">
    <property type="entry name" value="Hydroxyisourate_hydrolase"/>
</dbReference>
<evidence type="ECO:0000256" key="1">
    <source>
        <dbReference type="ARBA" id="ARBA00001043"/>
    </source>
</evidence>
<reference evidence="10 11" key="1">
    <citation type="submission" date="2020-08" db="EMBL/GenBank/DDBJ databases">
        <title>Genomic Encyclopedia of Type Strains, Phase IV (KMG-V): Genome sequencing to study the core and pangenomes of soil and plant-associated prokaryotes.</title>
        <authorList>
            <person name="Whitman W."/>
        </authorList>
    </citation>
    <scope>NUCLEOTIDE SEQUENCE [LARGE SCALE GENOMIC DNA]</scope>
    <source>
        <strain evidence="10 11">SEMIA 4060</strain>
    </source>
</reference>
<dbReference type="InterPro" id="IPR000895">
    <property type="entry name" value="Transthyretin/HIU_hydrolase"/>
</dbReference>
<dbReference type="GO" id="GO:0033971">
    <property type="term" value="F:hydroxyisourate hydrolase activity"/>
    <property type="evidence" value="ECO:0007669"/>
    <property type="project" value="UniProtKB-EC"/>
</dbReference>
<dbReference type="Proteomes" id="UP000565576">
    <property type="component" value="Unassembled WGS sequence"/>
</dbReference>
<dbReference type="NCBIfam" id="TIGR02962">
    <property type="entry name" value="hdxy_isourate"/>
    <property type="match status" value="1"/>
</dbReference>
<evidence type="ECO:0000256" key="5">
    <source>
        <dbReference type="ARBA" id="ARBA00022631"/>
    </source>
</evidence>
<organism evidence="10 11">
    <name type="scientific">Rhizobium lusitanum</name>
    <dbReference type="NCBI Taxonomy" id="293958"/>
    <lineage>
        <taxon>Bacteria</taxon>
        <taxon>Pseudomonadati</taxon>
        <taxon>Pseudomonadota</taxon>
        <taxon>Alphaproteobacteria</taxon>
        <taxon>Hyphomicrobiales</taxon>
        <taxon>Rhizobiaceae</taxon>
        <taxon>Rhizobium/Agrobacterium group</taxon>
        <taxon>Rhizobium</taxon>
    </lineage>
</organism>
<dbReference type="EC" id="3.5.2.17" evidence="8"/>
<feature type="binding site" evidence="7">
    <location>
        <position position="14"/>
    </location>
    <ligand>
        <name>substrate</name>
    </ligand>
</feature>
<dbReference type="InterPro" id="IPR023418">
    <property type="entry name" value="Thyroxine_BS"/>
</dbReference>
<dbReference type="InterPro" id="IPR023416">
    <property type="entry name" value="Transthyretin/HIU_hydrolase_d"/>
</dbReference>
<comment type="catalytic activity">
    <reaction evidence="1 8">
        <text>5-hydroxyisourate + H2O = 5-hydroxy-2-oxo-4-ureido-2,5-dihydro-1H-imidazole-5-carboxylate + H(+)</text>
        <dbReference type="Rhea" id="RHEA:23736"/>
        <dbReference type="ChEBI" id="CHEBI:15377"/>
        <dbReference type="ChEBI" id="CHEBI:15378"/>
        <dbReference type="ChEBI" id="CHEBI:18072"/>
        <dbReference type="ChEBI" id="CHEBI:58639"/>
        <dbReference type="EC" id="3.5.2.17"/>
    </reaction>
</comment>
<dbReference type="SUPFAM" id="SSF49472">
    <property type="entry name" value="Transthyretin (synonym: prealbumin)"/>
    <property type="match status" value="1"/>
</dbReference>
<dbReference type="PROSITE" id="PS00769">
    <property type="entry name" value="TRANSTHYRETIN_2"/>
    <property type="match status" value="1"/>
</dbReference>
<dbReference type="GO" id="GO:0006144">
    <property type="term" value="P:purine nucleobase metabolic process"/>
    <property type="evidence" value="ECO:0007669"/>
    <property type="project" value="UniProtKB-KW"/>
</dbReference>
<name>A0A7X0IT04_9HYPH</name>
<protein>
    <recommendedName>
        <fullName evidence="8">5-hydroxyisourate hydrolase</fullName>
        <shortName evidence="8">HIU hydrolase</shortName>
        <shortName evidence="8">HIUHase</shortName>
        <ecNumber evidence="8">3.5.2.17</ecNumber>
    </recommendedName>
</protein>
<feature type="binding site" evidence="7">
    <location>
        <position position="52"/>
    </location>
    <ligand>
        <name>substrate</name>
    </ligand>
</feature>
<comment type="function">
    <text evidence="2">Catalyzes the hydrolysis of 5-hydroxyisourate (HIU) to 2-oxo-4-hydroxy-4-carboxy-5-ureidoimidazoline (OHCU).</text>
</comment>
<evidence type="ECO:0000313" key="10">
    <source>
        <dbReference type="EMBL" id="MBB6486222.1"/>
    </source>
</evidence>
<dbReference type="RefSeq" id="WP_184705980.1">
    <property type="nucleotide sequence ID" value="NZ_JACHBG010000007.1"/>
</dbReference>
<dbReference type="PRINTS" id="PR00189">
    <property type="entry name" value="TRNSTHYRETIN"/>
</dbReference>
<evidence type="ECO:0000256" key="7">
    <source>
        <dbReference type="PIRSR" id="PIRSR600895-51"/>
    </source>
</evidence>
<dbReference type="AlphaFoldDB" id="A0A7X0IT04"/>
<dbReference type="FunFam" id="2.60.40.180:FF:000005">
    <property type="entry name" value="5-hydroxyisourate hydrolase"/>
    <property type="match status" value="1"/>
</dbReference>
<proteinExistence type="inferred from homology"/>
<evidence type="ECO:0000256" key="4">
    <source>
        <dbReference type="ARBA" id="ARBA00011881"/>
    </source>
</evidence>
<dbReference type="Gene3D" id="2.60.40.180">
    <property type="entry name" value="Transthyretin/hydroxyisourate hydrolase domain"/>
    <property type="match status" value="1"/>
</dbReference>
<dbReference type="InterPro" id="IPR023419">
    <property type="entry name" value="Transthyretin_CS"/>
</dbReference>
<dbReference type="PANTHER" id="PTHR10395:SF7">
    <property type="entry name" value="5-HYDROXYISOURATE HYDROLASE"/>
    <property type="match status" value="1"/>
</dbReference>
<comment type="similarity">
    <text evidence="3 8">Belongs to the transthyretin family. 5-hydroxyisourate hydrolase subfamily.</text>
</comment>
<dbReference type="PROSITE" id="PS00768">
    <property type="entry name" value="TRANSTHYRETIN_1"/>
    <property type="match status" value="1"/>
</dbReference>
<dbReference type="InterPro" id="IPR036817">
    <property type="entry name" value="Transthyretin/HIU_hydrolase_sf"/>
</dbReference>
<comment type="caution">
    <text evidence="10">The sequence shown here is derived from an EMBL/GenBank/DDBJ whole genome shotgun (WGS) entry which is preliminary data.</text>
</comment>
<feature type="domain" description="Transthyretin/hydroxyisourate hydrolase" evidence="9">
    <location>
        <begin position="11"/>
        <end position="120"/>
    </location>
</feature>
<sequence length="121" mass="13325">MQPHSQGAGRLTTHVLDTALGKPAQDLRIDLYRLDGETLHLLKSTRTNDDGRCDAPLLAGDEVKSGVYELHFHAGDYLGRSSEGPMFLDIIPIRFGLGDEGAHYHVPLLLSPYSYSTYRGS</sequence>
<dbReference type="PANTHER" id="PTHR10395">
    <property type="entry name" value="URICASE AND TRANSTHYRETIN-RELATED"/>
    <property type="match status" value="1"/>
</dbReference>
<dbReference type="EMBL" id="JACHBG010000007">
    <property type="protein sequence ID" value="MBB6486222.1"/>
    <property type="molecule type" value="Genomic_DNA"/>
</dbReference>
<evidence type="ECO:0000256" key="8">
    <source>
        <dbReference type="RuleBase" id="RU361270"/>
    </source>
</evidence>
<evidence type="ECO:0000256" key="2">
    <source>
        <dbReference type="ARBA" id="ARBA00002704"/>
    </source>
</evidence>
<evidence type="ECO:0000256" key="3">
    <source>
        <dbReference type="ARBA" id="ARBA00009850"/>
    </source>
</evidence>